<dbReference type="AlphaFoldDB" id="A0A1V8M113"/>
<dbReference type="Gene3D" id="2.40.50.140">
    <property type="entry name" value="Nucleic acid-binding proteins"/>
    <property type="match status" value="1"/>
</dbReference>
<evidence type="ECO:0000259" key="4">
    <source>
        <dbReference type="PROSITE" id="PS51857"/>
    </source>
</evidence>
<dbReference type="PANTHER" id="PTHR12962:SF1">
    <property type="entry name" value="COLD SHOCK DOMAIN-CONTAINING PROTEIN CG9705"/>
    <property type="match status" value="1"/>
</dbReference>
<dbReference type="InterPro" id="IPR019844">
    <property type="entry name" value="CSD_CS"/>
</dbReference>
<dbReference type="Pfam" id="PF05901">
    <property type="entry name" value="Excalibur"/>
    <property type="match status" value="1"/>
</dbReference>
<dbReference type="InterPro" id="IPR008613">
    <property type="entry name" value="Excalibur_Ca-bd_domain"/>
</dbReference>
<dbReference type="PANTHER" id="PTHR12962">
    <property type="entry name" value="CALCIUM-REGULATED HEAT STABLE PROTEIN CRHSP-24-RELATED"/>
    <property type="match status" value="1"/>
</dbReference>
<organism evidence="5 6">
    <name type="scientific">Methyloprofundus sedimenti</name>
    <dbReference type="NCBI Taxonomy" id="1420851"/>
    <lineage>
        <taxon>Bacteria</taxon>
        <taxon>Pseudomonadati</taxon>
        <taxon>Pseudomonadota</taxon>
        <taxon>Gammaproteobacteria</taxon>
        <taxon>Methylococcales</taxon>
        <taxon>Methylococcaceae</taxon>
        <taxon>Methyloprofundus</taxon>
    </lineage>
</organism>
<keyword evidence="6" id="KW-1185">Reference proteome</keyword>
<dbReference type="CDD" id="cd04458">
    <property type="entry name" value="CSP_CDS"/>
    <property type="match status" value="1"/>
</dbReference>
<dbReference type="InterPro" id="IPR012340">
    <property type="entry name" value="NA-bd_OB-fold"/>
</dbReference>
<dbReference type="GO" id="GO:0003730">
    <property type="term" value="F:mRNA 3'-UTR binding"/>
    <property type="evidence" value="ECO:0007669"/>
    <property type="project" value="TreeGrafter"/>
</dbReference>
<dbReference type="SUPFAM" id="SSF50249">
    <property type="entry name" value="Nucleic acid-binding proteins"/>
    <property type="match status" value="1"/>
</dbReference>
<dbReference type="PROSITE" id="PS51857">
    <property type="entry name" value="CSD_2"/>
    <property type="match status" value="1"/>
</dbReference>
<protein>
    <submittedName>
        <fullName evidence="5">Calcium-binding protein</fullName>
    </submittedName>
</protein>
<dbReference type="SMART" id="SM00357">
    <property type="entry name" value="CSP"/>
    <property type="match status" value="1"/>
</dbReference>
<accession>A0A1V8M113</accession>
<keyword evidence="3" id="KW-0472">Membrane</keyword>
<dbReference type="InterPro" id="IPR011129">
    <property type="entry name" value="CSD"/>
</dbReference>
<evidence type="ECO:0000313" key="5">
    <source>
        <dbReference type="EMBL" id="OQK15123.1"/>
    </source>
</evidence>
<dbReference type="Pfam" id="PF00313">
    <property type="entry name" value="CSD"/>
    <property type="match status" value="1"/>
</dbReference>
<dbReference type="EMBL" id="LPUF01000006">
    <property type="protein sequence ID" value="OQK15123.1"/>
    <property type="molecule type" value="Genomic_DNA"/>
</dbReference>
<comment type="caution">
    <text evidence="5">The sequence shown here is derived from an EMBL/GenBank/DDBJ whole genome shotgun (WGS) entry which is preliminary data.</text>
</comment>
<keyword evidence="3" id="KW-0812">Transmembrane</keyword>
<sequence length="192" mass="21805">METKKGKLIRWIDAKGFGFITPENGKSDIFIHITAFKGMGRKPVIGDIIHYEIGTDTNGKTRAVNARIEGVRQILTLEPIKYKREKQIPTRTKPRAYRKTAKPKNNFNFLPAVIFVGIAVFIYNKVSQEPSVTHPGATLRVQPIRQIERFQCQGKVWCTEMDSYEEAVFYLGHCPGTKMDGDGDGIPCERQF</sequence>
<keyword evidence="3" id="KW-1133">Transmembrane helix</keyword>
<feature type="domain" description="CSD" evidence="4">
    <location>
        <begin position="3"/>
        <end position="68"/>
    </location>
</feature>
<dbReference type="Proteomes" id="UP000191980">
    <property type="component" value="Unassembled WGS sequence"/>
</dbReference>
<dbReference type="RefSeq" id="WP_080524548.1">
    <property type="nucleotide sequence ID" value="NZ_LPUF01000006.1"/>
</dbReference>
<gene>
    <name evidence="5" type="ORF">AU255_19280</name>
</gene>
<evidence type="ECO:0000256" key="1">
    <source>
        <dbReference type="ARBA" id="ARBA00022553"/>
    </source>
</evidence>
<dbReference type="GO" id="GO:0043488">
    <property type="term" value="P:regulation of mRNA stability"/>
    <property type="evidence" value="ECO:0007669"/>
    <property type="project" value="TreeGrafter"/>
</dbReference>
<proteinExistence type="predicted"/>
<dbReference type="InterPro" id="IPR052069">
    <property type="entry name" value="Ca-reg_mRNA-binding_domain"/>
</dbReference>
<reference evidence="5 6" key="1">
    <citation type="submission" date="2015-12" db="EMBL/GenBank/DDBJ databases">
        <authorList>
            <person name="Shamseldin A."/>
            <person name="Moawad H."/>
            <person name="Abd El-Rahim W.M."/>
            <person name="Sadowsky M.J."/>
        </authorList>
    </citation>
    <scope>NUCLEOTIDE SEQUENCE [LARGE SCALE GENOMIC DNA]</scope>
    <source>
        <strain evidence="5 6">WF1</strain>
    </source>
</reference>
<dbReference type="OrthoDB" id="72963at2"/>
<keyword evidence="1" id="KW-0597">Phosphoprotein</keyword>
<evidence type="ECO:0000256" key="3">
    <source>
        <dbReference type="SAM" id="Phobius"/>
    </source>
</evidence>
<comment type="subcellular location">
    <subcellularLocation>
        <location evidence="2">Cytoplasm</location>
    </subcellularLocation>
</comment>
<evidence type="ECO:0000313" key="6">
    <source>
        <dbReference type="Proteomes" id="UP000191980"/>
    </source>
</evidence>
<evidence type="ECO:0000256" key="2">
    <source>
        <dbReference type="RuleBase" id="RU000408"/>
    </source>
</evidence>
<dbReference type="InterPro" id="IPR002059">
    <property type="entry name" value="CSP_DNA-bd"/>
</dbReference>
<dbReference type="GO" id="GO:0005829">
    <property type="term" value="C:cytosol"/>
    <property type="evidence" value="ECO:0007669"/>
    <property type="project" value="UniProtKB-ARBA"/>
</dbReference>
<name>A0A1V8M113_9GAMM</name>
<dbReference type="STRING" id="1420851.AU255_19280"/>
<feature type="transmembrane region" description="Helical" evidence="3">
    <location>
        <begin position="105"/>
        <end position="123"/>
    </location>
</feature>
<dbReference type="PROSITE" id="PS00352">
    <property type="entry name" value="CSD_1"/>
    <property type="match status" value="1"/>
</dbReference>